<feature type="compositionally biased region" description="Polar residues" evidence="4">
    <location>
        <begin position="726"/>
        <end position="736"/>
    </location>
</feature>
<comment type="subcellular location">
    <subcellularLocation>
        <location evidence="1">Membrane</location>
        <topology evidence="1">Multi-pass membrane protein</topology>
    </subcellularLocation>
</comment>
<feature type="transmembrane region" description="Helical" evidence="5">
    <location>
        <begin position="283"/>
        <end position="304"/>
    </location>
</feature>
<evidence type="ECO:0000256" key="2">
    <source>
        <dbReference type="ARBA" id="ARBA00023054"/>
    </source>
</evidence>
<feature type="region of interest" description="Disordered" evidence="4">
    <location>
        <begin position="1723"/>
        <end position="1768"/>
    </location>
</feature>
<feature type="region of interest" description="Disordered" evidence="4">
    <location>
        <begin position="938"/>
        <end position="964"/>
    </location>
</feature>
<evidence type="ECO:0000256" key="5">
    <source>
        <dbReference type="SAM" id="Phobius"/>
    </source>
</evidence>
<feature type="compositionally biased region" description="Basic and acidic residues" evidence="4">
    <location>
        <begin position="1535"/>
        <end position="1549"/>
    </location>
</feature>
<feature type="transmembrane region" description="Helical" evidence="5">
    <location>
        <begin position="437"/>
        <end position="458"/>
    </location>
</feature>
<reference evidence="6" key="1">
    <citation type="journal article" date="2020" name="Stud. Mycol.">
        <title>101 Dothideomycetes genomes: a test case for predicting lifestyles and emergence of pathogens.</title>
        <authorList>
            <person name="Haridas S."/>
            <person name="Albert R."/>
            <person name="Binder M."/>
            <person name="Bloem J."/>
            <person name="Labutti K."/>
            <person name="Salamov A."/>
            <person name="Andreopoulos B."/>
            <person name="Baker S."/>
            <person name="Barry K."/>
            <person name="Bills G."/>
            <person name="Bluhm B."/>
            <person name="Cannon C."/>
            <person name="Castanera R."/>
            <person name="Culley D."/>
            <person name="Daum C."/>
            <person name="Ezra D."/>
            <person name="Gonzalez J."/>
            <person name="Henrissat B."/>
            <person name="Kuo A."/>
            <person name="Liang C."/>
            <person name="Lipzen A."/>
            <person name="Lutzoni F."/>
            <person name="Magnuson J."/>
            <person name="Mondo S."/>
            <person name="Nolan M."/>
            <person name="Ohm R."/>
            <person name="Pangilinan J."/>
            <person name="Park H.-J."/>
            <person name="Ramirez L."/>
            <person name="Alfaro M."/>
            <person name="Sun H."/>
            <person name="Tritt A."/>
            <person name="Yoshinaga Y."/>
            <person name="Zwiers L.-H."/>
            <person name="Turgeon B."/>
            <person name="Goodwin S."/>
            <person name="Spatafora J."/>
            <person name="Crous P."/>
            <person name="Grigoriev I."/>
        </authorList>
    </citation>
    <scope>NUCLEOTIDE SEQUENCE</scope>
    <source>
        <strain evidence="6">CBS 161.51</strain>
    </source>
</reference>
<feature type="compositionally biased region" description="Polar residues" evidence="4">
    <location>
        <begin position="508"/>
        <end position="521"/>
    </location>
</feature>
<feature type="region of interest" description="Disordered" evidence="4">
    <location>
        <begin position="1640"/>
        <end position="1706"/>
    </location>
</feature>
<name>A0A6A5SA94_9PLEO</name>
<feature type="region of interest" description="Disordered" evidence="4">
    <location>
        <begin position="696"/>
        <end position="737"/>
    </location>
</feature>
<accession>A0A6A5SA94</accession>
<organism evidence="6 7">
    <name type="scientific">Clathrospora elynae</name>
    <dbReference type="NCBI Taxonomy" id="706981"/>
    <lineage>
        <taxon>Eukaryota</taxon>
        <taxon>Fungi</taxon>
        <taxon>Dikarya</taxon>
        <taxon>Ascomycota</taxon>
        <taxon>Pezizomycotina</taxon>
        <taxon>Dothideomycetes</taxon>
        <taxon>Pleosporomycetidae</taxon>
        <taxon>Pleosporales</taxon>
        <taxon>Diademaceae</taxon>
        <taxon>Clathrospora</taxon>
    </lineage>
</organism>
<feature type="transmembrane region" description="Helical" evidence="5">
    <location>
        <begin position="348"/>
        <end position="366"/>
    </location>
</feature>
<feature type="compositionally biased region" description="Pro residues" evidence="4">
    <location>
        <begin position="490"/>
        <end position="499"/>
    </location>
</feature>
<feature type="transmembrane region" description="Helical" evidence="5">
    <location>
        <begin position="183"/>
        <end position="201"/>
    </location>
</feature>
<feature type="transmembrane region" description="Helical" evidence="5">
    <location>
        <begin position="208"/>
        <end position="227"/>
    </location>
</feature>
<evidence type="ECO:0000256" key="4">
    <source>
        <dbReference type="SAM" id="MobiDB-lite"/>
    </source>
</evidence>
<keyword evidence="2 3" id="KW-0175">Coiled coil</keyword>
<dbReference type="GO" id="GO:0005856">
    <property type="term" value="C:cytoskeleton"/>
    <property type="evidence" value="ECO:0007669"/>
    <property type="project" value="TreeGrafter"/>
</dbReference>
<feature type="compositionally biased region" description="Low complexity" evidence="4">
    <location>
        <begin position="777"/>
        <end position="794"/>
    </location>
</feature>
<dbReference type="InterPro" id="IPR036259">
    <property type="entry name" value="MFS_trans_sf"/>
</dbReference>
<feature type="region of interest" description="Disordered" evidence="4">
    <location>
        <begin position="1"/>
        <end position="60"/>
    </location>
</feature>
<dbReference type="Pfam" id="PF07690">
    <property type="entry name" value="MFS_1"/>
    <property type="match status" value="2"/>
</dbReference>
<feature type="compositionally biased region" description="Polar residues" evidence="4">
    <location>
        <begin position="1219"/>
        <end position="1253"/>
    </location>
</feature>
<feature type="compositionally biased region" description="Acidic residues" evidence="4">
    <location>
        <begin position="1888"/>
        <end position="1897"/>
    </location>
</feature>
<feature type="region of interest" description="Disordered" evidence="4">
    <location>
        <begin position="1175"/>
        <end position="1279"/>
    </location>
</feature>
<feature type="compositionally biased region" description="Polar residues" evidence="4">
    <location>
        <begin position="1260"/>
        <end position="1279"/>
    </location>
</feature>
<feature type="compositionally biased region" description="Polar residues" evidence="4">
    <location>
        <begin position="766"/>
        <end position="776"/>
    </location>
</feature>
<feature type="coiled-coil region" evidence="3">
    <location>
        <begin position="2664"/>
        <end position="2698"/>
    </location>
</feature>
<feature type="compositionally biased region" description="Polar residues" evidence="4">
    <location>
        <begin position="656"/>
        <end position="680"/>
    </location>
</feature>
<feature type="compositionally biased region" description="Basic and acidic residues" evidence="4">
    <location>
        <begin position="37"/>
        <end position="60"/>
    </location>
</feature>
<feature type="region of interest" description="Disordered" evidence="4">
    <location>
        <begin position="761"/>
        <end position="813"/>
    </location>
</feature>
<dbReference type="EMBL" id="ML976182">
    <property type="protein sequence ID" value="KAF1936560.1"/>
    <property type="molecule type" value="Genomic_DNA"/>
</dbReference>
<feature type="compositionally biased region" description="Polar residues" evidence="4">
    <location>
        <begin position="2801"/>
        <end position="2846"/>
    </location>
</feature>
<dbReference type="InterPro" id="IPR011701">
    <property type="entry name" value="MFS"/>
</dbReference>
<feature type="compositionally biased region" description="Acidic residues" evidence="4">
    <location>
        <begin position="1114"/>
        <end position="1124"/>
    </location>
</feature>
<keyword evidence="5" id="KW-0812">Transmembrane</keyword>
<dbReference type="GO" id="GO:0022857">
    <property type="term" value="F:transmembrane transporter activity"/>
    <property type="evidence" value="ECO:0007669"/>
    <property type="project" value="InterPro"/>
</dbReference>
<protein>
    <recommendedName>
        <fullName evidence="8">Major facilitator superfamily (MFS) profile domain-containing protein</fullName>
    </recommendedName>
</protein>
<sequence>MTANQTQRQAGEEDDGRGVEIARSGKSRSSHGAGDGLETRDGGRKEQGVMHGDDGEKDVQVNGTMKEKEVDVPPNGGYGWVCVAACATINAHTWGLNSAYAVFLAYYLANNVFPGATPLHYAFIGGLSISQALIVSPVATLTTRLFGTRTTLLIGVVLETGSFIGASFATQIWHLFLSQGVCFGWGMGFLFVGSVGIAAQWFTTHRSLANGCCAAGSGLGGLIYSLSAQAMIRNIGLPWAFRILAVIAFVVNTACALIVKDRNKQIGSSQLSFDYRLFKRMEFLGLLGFGFLSMLGYVVLLFSLPNYARTIGLSAQQGSIIGAILNLGQALGRPPIGYFSDSVGRLNMASSMTFLVGVFSLLIWMFAKSFGVLIFFSLMGGMVAGTYWAVAAPVTTEVMGLVHLPSALSITWLVLVLPTTFSEPIGLRIVARNGGSYTGAILFTGWMYIGGAVCLWMVRAWKIGEVEEKAAAAAAAADKSEGRRSLSSPLLPPSSPPSVPQHLGEATSPATSGSVSPTWTAPSPARTLGHSSPELPLLPSFSVLGNDPRTPPTAARHERTDTSYYTASWGSPYRHPPPAFNPQRQVSTNFGSDDFDEESSGLLFGLGHLLPSRLDIVEESPNRFNLEHLIPRLQQNASPNQFTLEHLIRSRLPNFETPTEEAQPSGTTPRASDSNPTSEEWVQRFLEQRWNRETNDWRSHGSDTEGSAKGQAVPIASPPKRGHPARNNNKTLNQQDFWRHFSKDQKDALGKMMASKYADPDLVSHPRQTSGISPSATHSTSGQSPTSPSIPTPSKAYRPVEDTPSKTTETPRVRKKVIVKGKGCIISIPRDIPRGNPGYPPKPMSAEAVNAKLQHLENQGYDTRGFSTGNVEPHNRAIWPAEADVRAERANAASAYKVRVSKQSEWKDYERSLVEAKLAALGVSMGGEEDIALPLSRQASSQQHPGQLFSPPLPTSSAGSHRMARQGSIVSGNFPFGPSPGHMSRQSVASPAAFANPRASMHMHRHSTFASPANFAQHNYSPSGTWSPGGYFGSQDGRSGSPALALSRPDLSGVISPRSPFGMRPGQQFPIMPTQRDDFHLQMQKQQQLQAQLLQQQQQQQVLGMRPSSTLAEVPEDEGEEDEVPAMKHAAKPAPEIAVPTPRGHHHNISENLEREAANEEYHLEEAIDKQFAEGGDFSTEPETNAPFKPSNSVANAKWEDSRTVLHQPQPHNRAHSLAKSQQPVSFSFPAQQNPRSESDGARTNLSDHTNPSLEDGEIRNTTKSSAQHSNAASQVSSSWRDNKFAFSKPASAIHSKHTSRSSISKLNVEAKEFKFNPAASFSPGSFSSGFNFVPAAKSSANAFATRNNKLSIDGLASFNVSAPAFKPNAPAFKPDAPAFQPVAAPASNPVTLDGSPFPSGGFNFSSAPSFKPDAPVFNPGVSAFNPVKPTPAPTSFTSKIFGDVNLSASDIVKPATRSKAVPIVRPDNTREKTPEEEEDREDESGRPMQADGREKRARRGRADGDDVPKFALQPTLAVQPLAEAKQPQAAKQDSQLEREDVPEDKENLAPDGKQAKFNVKSKIPGPFSQQGDATATGSRVPTPEIDPTADDDHTPHASDVPTPTIEESAPSFNKHGHKSSLSASAKAFEFRPRIGSAGYDFGFHVTKPSQVQDPEKTHASPPRFASRSPATTYRPSDDGSYKTAMESGKHARYPESESADFDNLGDASFNDIDAVMKHMNGENSDFGVERDENSWEQSSPQRTPHVFDRNDLQPNLKMRSDAPSPSPRRGFFPGRIMQESATSVQDPFDDERAGVAYESPVHRLNNADDVPMSDWDEGLLTEGDNKIQTRSGFFDKHVDDLMGRLLQDRLGPLEQNLQGIQEALATMSQRPGRGRRSMSTNERLDSDADDEDDEVGTDSHYRNRSPRKDRRLEKIRSIVKDALEMHQSQITSIPVPVPEPVAPEKIREIVTEALAQHHPSVAPVEPVPADQIRAIVEEAIASTKSAPEPVAEPIKTEDIRSMLAETLASIAPQPTEPIQTDDIRSIIMDAFATHAPQPLPPPVPEQIWPDDLKAIFAEAFTSHQQQMPVVEYLKPETVRSIVAEALGSHQPPAPVAPAVEPVQPDMIRSIVAEALASHQPAALEAPVDIPQPQVDMSELYQVIGSLKASIAQTTSHHLKAEHVRELLDDAFNRQSTVITKREEVQAIQERDVRIADLEEMLKEATLRFDAETEARRAIEAREADTARLLKVTEEELTLLQQAASEDEDKIRALTEQRDATRRSLDDYQTDGEELRNRLSLLDTENEELKLKNIALESSEEDLSKKLNSVTAENEALSSTLEEHRISANKWRDDIQESQEEAERMRKAIDQARYQAEEATRVRESMRSKFEKLQQDMVVASQQVAAERAQWQRNEEASATKYEILSARIEAEGRTRERLERELERLEAQEHEGMKLRIRLEQTQKHTARLEETVDQLRKESMEHQRNAERYERDMREARDIAHVEIRRTRVLMEADVDAANNQVNIVRHELESEIARVRAELDQVRLDADTAKEKHELDLEAAFDVKKQAIQEMLESQRHSLQEQQRTFERQLEHIRHEHARALEFSREDKDRAQAFHNDKLALADSKLDHFKDKIALLEEKLQVTKEAASAAVAAASKSPTSASSFAPSAPEKISPQALRESIGVLQEQLQEREGRIESLERQLEDLDTEAPAKLKERDTEINWLRELLGVRVDDLNDLINALAQPTFDRENVRDAAIRIRTNLQMEQSEKERLISGGQQSFSTLSSLSNFASPKAVQLAAAIGNWRKGRGEATSALAGTLTNSSRNQTPSRATPHSAQSFLSGLMTPPTSNLRRTPDLPTSSSRPLAMRTGSMSSRVSTDAGFPALGKGVGPRTPPLMREASYDQDAEVEPFSESGFYDDESMVDGEMTPIALNFGRELSR</sequence>
<proteinExistence type="predicted"/>
<dbReference type="Proteomes" id="UP000800038">
    <property type="component" value="Unassembled WGS sequence"/>
</dbReference>
<feature type="coiled-coil region" evidence="3">
    <location>
        <begin position="2188"/>
        <end position="2629"/>
    </location>
</feature>
<feature type="region of interest" description="Disordered" evidence="4">
    <location>
        <begin position="482"/>
        <end position="589"/>
    </location>
</feature>
<keyword evidence="7" id="KW-1185">Reference proteome</keyword>
<dbReference type="CDD" id="cd17352">
    <property type="entry name" value="MFS_MCT_SLC16"/>
    <property type="match status" value="1"/>
</dbReference>
<keyword evidence="5" id="KW-1133">Transmembrane helix</keyword>
<feature type="region of interest" description="Disordered" evidence="4">
    <location>
        <begin position="655"/>
        <end position="680"/>
    </location>
</feature>
<dbReference type="PANTHER" id="PTHR32083">
    <property type="entry name" value="CILIA AND FLAGELLA-ASSOCIATED PROTEIN 58-RELATED"/>
    <property type="match status" value="1"/>
</dbReference>
<evidence type="ECO:0000256" key="3">
    <source>
        <dbReference type="SAM" id="Coils"/>
    </source>
</evidence>
<feature type="region of interest" description="Disordered" evidence="4">
    <location>
        <begin position="1104"/>
        <end position="1128"/>
    </location>
</feature>
<feature type="transmembrane region" description="Helical" evidence="5">
    <location>
        <begin position="152"/>
        <end position="177"/>
    </location>
</feature>
<evidence type="ECO:0008006" key="8">
    <source>
        <dbReference type="Google" id="ProtNLM"/>
    </source>
</evidence>
<evidence type="ECO:0000313" key="6">
    <source>
        <dbReference type="EMBL" id="KAF1936560.1"/>
    </source>
</evidence>
<feature type="region of interest" description="Disordered" evidence="4">
    <location>
        <begin position="2801"/>
        <end position="2880"/>
    </location>
</feature>
<feature type="transmembrane region" description="Helical" evidence="5">
    <location>
        <begin position="373"/>
        <end position="392"/>
    </location>
</feature>
<dbReference type="OrthoDB" id="1293114at2759"/>
<feature type="compositionally biased region" description="Basic and acidic residues" evidence="4">
    <location>
        <begin position="798"/>
        <end position="812"/>
    </location>
</feature>
<feature type="region of interest" description="Disordered" evidence="4">
    <location>
        <begin position="1459"/>
        <end position="1624"/>
    </location>
</feature>
<evidence type="ECO:0000256" key="1">
    <source>
        <dbReference type="ARBA" id="ARBA00004141"/>
    </source>
</evidence>
<feature type="compositionally biased region" description="Low complexity" evidence="4">
    <location>
        <begin position="531"/>
        <end position="540"/>
    </location>
</feature>
<dbReference type="Gene3D" id="1.20.1250.20">
    <property type="entry name" value="MFS general substrate transporter like domains"/>
    <property type="match status" value="2"/>
</dbReference>
<evidence type="ECO:0000313" key="7">
    <source>
        <dbReference type="Proteomes" id="UP000800038"/>
    </source>
</evidence>
<feature type="transmembrane region" description="Helical" evidence="5">
    <location>
        <begin position="239"/>
        <end position="259"/>
    </location>
</feature>
<feature type="region of interest" description="Disordered" evidence="4">
    <location>
        <begin position="1031"/>
        <end position="1065"/>
    </location>
</feature>
<feature type="compositionally biased region" description="Polar residues" evidence="4">
    <location>
        <begin position="1568"/>
        <end position="1580"/>
    </location>
</feature>
<feature type="transmembrane region" description="Helical" evidence="5">
    <location>
        <begin position="78"/>
        <end position="107"/>
    </location>
</feature>
<feature type="region of interest" description="Disordered" evidence="4">
    <location>
        <begin position="1866"/>
        <end position="1910"/>
    </location>
</feature>
<dbReference type="SUPFAM" id="SSF103473">
    <property type="entry name" value="MFS general substrate transporter"/>
    <property type="match status" value="1"/>
</dbReference>
<feature type="transmembrane region" description="Helical" evidence="5">
    <location>
        <begin position="119"/>
        <end position="140"/>
    </location>
</feature>
<gene>
    <name evidence="6" type="ORF">EJ02DRAFT_515752</name>
</gene>
<keyword evidence="5" id="KW-0472">Membrane</keyword>
<dbReference type="GO" id="GO:0016020">
    <property type="term" value="C:membrane"/>
    <property type="evidence" value="ECO:0007669"/>
    <property type="project" value="UniProtKB-SubCell"/>
</dbReference>
<dbReference type="PANTHER" id="PTHR32083:SF0">
    <property type="entry name" value="CILIA AND FLAGELLA-ASSOCIATED PROTEIN 58"/>
    <property type="match status" value="1"/>
</dbReference>